<dbReference type="GO" id="GO:0005739">
    <property type="term" value="C:mitochondrion"/>
    <property type="evidence" value="ECO:0007669"/>
    <property type="project" value="UniProtKB-ARBA"/>
</dbReference>
<dbReference type="Gramene" id="Bo2g063030.1">
    <property type="protein sequence ID" value="Bo2g063030.1"/>
    <property type="gene ID" value="Bo2g063030"/>
</dbReference>
<evidence type="ECO:0000256" key="2">
    <source>
        <dbReference type="SAM" id="SignalP"/>
    </source>
</evidence>
<dbReference type="eggNOG" id="KOG2861">
    <property type="taxonomic scope" value="Eukaryota"/>
</dbReference>
<feature type="domain" description="DUF155" evidence="3">
    <location>
        <begin position="146"/>
        <end position="346"/>
    </location>
</feature>
<accession>A0A0D3APA3</accession>
<organism evidence="4 5">
    <name type="scientific">Brassica oleracea var. oleracea</name>
    <dbReference type="NCBI Taxonomy" id="109376"/>
    <lineage>
        <taxon>Eukaryota</taxon>
        <taxon>Viridiplantae</taxon>
        <taxon>Streptophyta</taxon>
        <taxon>Embryophyta</taxon>
        <taxon>Tracheophyta</taxon>
        <taxon>Spermatophyta</taxon>
        <taxon>Magnoliopsida</taxon>
        <taxon>eudicotyledons</taxon>
        <taxon>Gunneridae</taxon>
        <taxon>Pentapetalae</taxon>
        <taxon>rosids</taxon>
        <taxon>malvids</taxon>
        <taxon>Brassicales</taxon>
        <taxon>Brassicaceae</taxon>
        <taxon>Brassiceae</taxon>
        <taxon>Brassica</taxon>
    </lineage>
</organism>
<dbReference type="STRING" id="109376.A0A0D3APA3"/>
<evidence type="ECO:0000313" key="5">
    <source>
        <dbReference type="Proteomes" id="UP000032141"/>
    </source>
</evidence>
<comment type="similarity">
    <text evidence="1">Belongs to the RMD1/sif2 family.</text>
</comment>
<dbReference type="InterPro" id="IPR051624">
    <property type="entry name" value="RMD1/Sad1-interacting"/>
</dbReference>
<dbReference type="EnsemblPlants" id="Bo2g063030.1">
    <property type="protein sequence ID" value="Bo2g063030.1"/>
    <property type="gene ID" value="Bo2g063030"/>
</dbReference>
<dbReference type="Pfam" id="PF02582">
    <property type="entry name" value="DUF155"/>
    <property type="match status" value="1"/>
</dbReference>
<dbReference type="PANTHER" id="PTHR16255:SF19">
    <property type="entry name" value="DUF155 DOMAIN-CONTAINING PROTEIN"/>
    <property type="match status" value="1"/>
</dbReference>
<reference evidence="4 5" key="1">
    <citation type="journal article" date="2014" name="Genome Biol.">
        <title>Transcriptome and methylome profiling reveals relics of genome dominance in the mesopolyploid Brassica oleracea.</title>
        <authorList>
            <person name="Parkin I.A."/>
            <person name="Koh C."/>
            <person name="Tang H."/>
            <person name="Robinson S.J."/>
            <person name="Kagale S."/>
            <person name="Clarke W.E."/>
            <person name="Town C.D."/>
            <person name="Nixon J."/>
            <person name="Krishnakumar V."/>
            <person name="Bidwell S.L."/>
            <person name="Denoeud F."/>
            <person name="Belcram H."/>
            <person name="Links M.G."/>
            <person name="Just J."/>
            <person name="Clarke C."/>
            <person name="Bender T."/>
            <person name="Huebert T."/>
            <person name="Mason A.S."/>
            <person name="Pires J.C."/>
            <person name="Barker G."/>
            <person name="Moore J."/>
            <person name="Walley P.G."/>
            <person name="Manoli S."/>
            <person name="Batley J."/>
            <person name="Edwards D."/>
            <person name="Nelson M.N."/>
            <person name="Wang X."/>
            <person name="Paterson A.H."/>
            <person name="King G."/>
            <person name="Bancroft I."/>
            <person name="Chalhoub B."/>
            <person name="Sharpe A.G."/>
        </authorList>
    </citation>
    <scope>NUCLEOTIDE SEQUENCE</scope>
    <source>
        <strain evidence="4 5">cv. TO1000</strain>
    </source>
</reference>
<feature type="chain" id="PRO_5002272391" description="DUF155 domain-containing protein" evidence="2">
    <location>
        <begin position="22"/>
        <end position="401"/>
    </location>
</feature>
<proteinExistence type="inferred from homology"/>
<dbReference type="Proteomes" id="UP000032141">
    <property type="component" value="Chromosome C2"/>
</dbReference>
<name>A0A0D3APA3_BRAOL</name>
<dbReference type="InterPro" id="IPR003734">
    <property type="entry name" value="DUF155"/>
</dbReference>
<sequence length="401" mass="45913">MGRWRAVTALLLLRHNQILNSLKPSSPRVWKHPATRFHHRLLDLRPFSAFPSPISIYNNDSDYGSSDVYQNYDFGTKEEEDKGKIPVKAYFLSTSIDLKGMQADNLCYVVPPTSRSTNSIALKFSDSSSGFSSLDERESVSSCRFMVVFQYGSAVLFNVDDNMTLSLFSTLFVDMLLGCLQKSEKMVSALCNLSVTSYHWRNHSFMNNSFLDAVLDHAVKEKPLLNEEMRGGPDYIVLKTLDTDSIRIIGSVLGQSIALDYFVSQVDKLVQEFAGINRGMEKTGTFTMHRKKLFQLVGKANSNLADVILRVGLFDRSEIAWREARYAQIYEYLREEYEVTQRFGNLDFKLKFVEHNIHFLQDVMQNRKSDLLEWCIIFLLTIENVLSIYEIVRESTGVSLL</sequence>
<dbReference type="HOGENOM" id="CLU_011220_2_2_1"/>
<evidence type="ECO:0000313" key="4">
    <source>
        <dbReference type="EnsemblPlants" id="Bo2g063030.1"/>
    </source>
</evidence>
<dbReference type="AlphaFoldDB" id="A0A0D3APA3"/>
<evidence type="ECO:0000259" key="3">
    <source>
        <dbReference type="Pfam" id="PF02582"/>
    </source>
</evidence>
<dbReference type="PANTHER" id="PTHR16255">
    <property type="entry name" value="REQUIRED FOR MEIOTIC NUCLEAR DIVISION PROTEIN 1 HOMOLOG"/>
    <property type="match status" value="1"/>
</dbReference>
<feature type="signal peptide" evidence="2">
    <location>
        <begin position="1"/>
        <end position="21"/>
    </location>
</feature>
<keyword evidence="5" id="KW-1185">Reference proteome</keyword>
<evidence type="ECO:0000256" key="1">
    <source>
        <dbReference type="ARBA" id="ARBA00008306"/>
    </source>
</evidence>
<dbReference type="OMA" id="DHEVGAY"/>
<protein>
    <recommendedName>
        <fullName evidence="3">DUF155 domain-containing protein</fullName>
    </recommendedName>
</protein>
<keyword evidence="2" id="KW-0732">Signal</keyword>
<reference evidence="4" key="2">
    <citation type="submission" date="2015-03" db="UniProtKB">
        <authorList>
            <consortium name="EnsemblPlants"/>
        </authorList>
    </citation>
    <scope>IDENTIFICATION</scope>
</reference>